<keyword evidence="4 9" id="KW-0378">Hydrolase</keyword>
<feature type="domain" description="Helicase ATP-binding" evidence="10">
    <location>
        <begin position="475"/>
        <end position="636"/>
    </location>
</feature>
<dbReference type="GO" id="GO:0006355">
    <property type="term" value="P:regulation of DNA-templated transcription"/>
    <property type="evidence" value="ECO:0007669"/>
    <property type="project" value="UniProtKB-UniRule"/>
</dbReference>
<evidence type="ECO:0000256" key="9">
    <source>
        <dbReference type="HAMAP-Rule" id="MF_00969"/>
    </source>
</evidence>
<dbReference type="InterPro" id="IPR004576">
    <property type="entry name" value="Mfd"/>
</dbReference>
<dbReference type="SMART" id="SM01058">
    <property type="entry name" value="CarD_TRCF"/>
    <property type="match status" value="1"/>
</dbReference>
<dbReference type="InterPro" id="IPR041471">
    <property type="entry name" value="UvrB_inter"/>
</dbReference>
<dbReference type="GO" id="GO:0003678">
    <property type="term" value="F:DNA helicase activity"/>
    <property type="evidence" value="ECO:0007669"/>
    <property type="project" value="TreeGrafter"/>
</dbReference>
<dbReference type="InterPro" id="IPR011545">
    <property type="entry name" value="DEAD/DEAH_box_helicase_dom"/>
</dbReference>
<comment type="subcellular location">
    <subcellularLocation>
        <location evidence="9">Cytoplasm</location>
    </subcellularLocation>
</comment>
<comment type="similarity">
    <text evidence="9">In the N-terminal section; belongs to the UvrB family.</text>
</comment>
<dbReference type="InterPro" id="IPR036101">
    <property type="entry name" value="CarD-like/TRCF_RID_sf"/>
</dbReference>
<gene>
    <name evidence="9 12" type="primary">mfd</name>
    <name evidence="12" type="ORF">IAA47_08350</name>
</gene>
<dbReference type="InterPro" id="IPR001650">
    <property type="entry name" value="Helicase_C-like"/>
</dbReference>
<dbReference type="InterPro" id="IPR037235">
    <property type="entry name" value="TRCF-like_C_D7"/>
</dbReference>
<dbReference type="SMART" id="SM00982">
    <property type="entry name" value="TRCF"/>
    <property type="match status" value="1"/>
</dbReference>
<dbReference type="SUPFAM" id="SSF52540">
    <property type="entry name" value="P-loop containing nucleoside triphosphate hydrolases"/>
    <property type="match status" value="3"/>
</dbReference>
<dbReference type="GO" id="GO:0005524">
    <property type="term" value="F:ATP binding"/>
    <property type="evidence" value="ECO:0007669"/>
    <property type="project" value="UniProtKB-UniRule"/>
</dbReference>
<evidence type="ECO:0000313" key="12">
    <source>
        <dbReference type="EMBL" id="MBU3842971.1"/>
    </source>
</evidence>
<accession>A0A9E2KZ27</accession>
<dbReference type="InterPro" id="IPR003711">
    <property type="entry name" value="CarD-like/TRCF_RID"/>
</dbReference>
<evidence type="ECO:0000256" key="7">
    <source>
        <dbReference type="ARBA" id="ARBA00023125"/>
    </source>
</evidence>
<comment type="function">
    <text evidence="9">Couples transcription and DNA repair by recognizing RNA polymerase (RNAP) stalled at DNA lesions. Mediates ATP-dependent release of RNAP and its truncated transcript from the DNA, and recruitment of nucleotide excision repair machinery to the damaged site.</text>
</comment>
<comment type="caution">
    <text evidence="12">The sequence shown here is derived from an EMBL/GenBank/DDBJ whole genome shotgun (WGS) entry which is preliminary data.</text>
</comment>
<organism evidence="12 13">
    <name type="scientific">Candidatus Fusobacterium pullicola</name>
    <dbReference type="NCBI Taxonomy" id="2838601"/>
    <lineage>
        <taxon>Bacteria</taxon>
        <taxon>Fusobacteriati</taxon>
        <taxon>Fusobacteriota</taxon>
        <taxon>Fusobacteriia</taxon>
        <taxon>Fusobacteriales</taxon>
        <taxon>Fusobacteriaceae</taxon>
        <taxon>Fusobacterium</taxon>
    </lineage>
</organism>
<dbReference type="Pfam" id="PF03461">
    <property type="entry name" value="TRCF"/>
    <property type="match status" value="1"/>
</dbReference>
<evidence type="ECO:0000256" key="2">
    <source>
        <dbReference type="ARBA" id="ARBA00022741"/>
    </source>
</evidence>
<dbReference type="InterPro" id="IPR047112">
    <property type="entry name" value="RecG/Mfd"/>
</dbReference>
<dbReference type="Pfam" id="PF02559">
    <property type="entry name" value="CarD_TRCF_RID"/>
    <property type="match status" value="1"/>
</dbReference>
<name>A0A9E2KZ27_9FUSO</name>
<keyword evidence="3 9" id="KW-0227">DNA damage</keyword>
<keyword evidence="7 9" id="KW-0238">DNA-binding</keyword>
<dbReference type="AlphaFoldDB" id="A0A9E2KZ27"/>
<dbReference type="InterPro" id="IPR027417">
    <property type="entry name" value="P-loop_NTPase"/>
</dbReference>
<dbReference type="Pfam" id="PF17757">
    <property type="entry name" value="UvrB_inter"/>
    <property type="match status" value="1"/>
</dbReference>
<evidence type="ECO:0000256" key="1">
    <source>
        <dbReference type="ARBA" id="ARBA00022490"/>
    </source>
</evidence>
<dbReference type="Gene3D" id="3.40.50.300">
    <property type="entry name" value="P-loop containing nucleotide triphosphate hydrolases"/>
    <property type="match status" value="2"/>
</dbReference>
<dbReference type="PANTHER" id="PTHR47964:SF1">
    <property type="entry name" value="ATP-DEPENDENT DNA HELICASE HOMOLOG RECG, CHLOROPLASTIC"/>
    <property type="match status" value="1"/>
</dbReference>
<evidence type="ECO:0000259" key="10">
    <source>
        <dbReference type="PROSITE" id="PS51192"/>
    </source>
</evidence>
<dbReference type="EMBL" id="JAHLFN010000074">
    <property type="protein sequence ID" value="MBU3842971.1"/>
    <property type="molecule type" value="Genomic_DNA"/>
</dbReference>
<comment type="similarity">
    <text evidence="9">In the C-terminal section; belongs to the helicase family. RecG subfamily.</text>
</comment>
<evidence type="ECO:0000259" key="11">
    <source>
        <dbReference type="PROSITE" id="PS51194"/>
    </source>
</evidence>
<dbReference type="Gene3D" id="3.40.50.11180">
    <property type="match status" value="1"/>
</dbReference>
<dbReference type="InterPro" id="IPR005118">
    <property type="entry name" value="TRCF_C"/>
</dbReference>
<dbReference type="GO" id="GO:0005737">
    <property type="term" value="C:cytoplasm"/>
    <property type="evidence" value="ECO:0007669"/>
    <property type="project" value="UniProtKB-SubCell"/>
</dbReference>
<dbReference type="PROSITE" id="PS51192">
    <property type="entry name" value="HELICASE_ATP_BIND_1"/>
    <property type="match status" value="1"/>
</dbReference>
<dbReference type="Gene3D" id="2.40.10.170">
    <property type="match status" value="1"/>
</dbReference>
<dbReference type="PROSITE" id="PS51194">
    <property type="entry name" value="HELICASE_CTER"/>
    <property type="match status" value="1"/>
</dbReference>
<feature type="domain" description="Helicase C-terminal" evidence="11">
    <location>
        <begin position="657"/>
        <end position="811"/>
    </location>
</feature>
<dbReference type="SMART" id="SM00487">
    <property type="entry name" value="DEXDc"/>
    <property type="match status" value="1"/>
</dbReference>
<dbReference type="GO" id="GO:0000716">
    <property type="term" value="P:transcription-coupled nucleotide-excision repair, DNA damage recognition"/>
    <property type="evidence" value="ECO:0007669"/>
    <property type="project" value="UniProtKB-UniRule"/>
</dbReference>
<dbReference type="SUPFAM" id="SSF143517">
    <property type="entry name" value="TRCF domain-like"/>
    <property type="match status" value="1"/>
</dbReference>
<protein>
    <recommendedName>
        <fullName evidence="9">Transcription-repair-coupling factor</fullName>
        <shortName evidence="9">TRCF</shortName>
        <ecNumber evidence="9">3.6.4.-</ecNumber>
    </recommendedName>
</protein>
<dbReference type="CDD" id="cd17991">
    <property type="entry name" value="DEXHc_TRCF"/>
    <property type="match status" value="1"/>
</dbReference>
<evidence type="ECO:0000256" key="5">
    <source>
        <dbReference type="ARBA" id="ARBA00022806"/>
    </source>
</evidence>
<dbReference type="Gene3D" id="3.90.1150.50">
    <property type="entry name" value="Transcription-repair-coupling factor, D7 domain"/>
    <property type="match status" value="1"/>
</dbReference>
<keyword evidence="5" id="KW-0347">Helicase</keyword>
<keyword evidence="6 9" id="KW-0067">ATP-binding</keyword>
<evidence type="ECO:0000256" key="4">
    <source>
        <dbReference type="ARBA" id="ARBA00022801"/>
    </source>
</evidence>
<sequence>MEEKMVEYRGKIPFLLKELKGNILYLCSSNKNIEDYYNVLEDIYGGKLLKLESSQIKEELEKDNYDLLEILKSGDKFIILTSLDAVLRDYFLEGKRFYIEIGKNIDAKTLEEELEKNGYTRNYMVEDRNQFSIRGDIFDIFPKNSEYPVRIEFSFGDEIERVTYFDIETQKSIEKKSSIDMYINSNNEERKTLFSLLGKLDNIHIFMENRELLEYKLGEILKDVGEAEVELRERFQELVNVAEQVEITKFEYDELHSFEDVEYIKKLGTDPRLKIKIVSEEEKRYREIFQGENFEFERYPLFEGYRDGDTLVLTDRELKGVRVKRERRDRGFQRYKNVSEIQEGDYIIHENYGVGIYLGVEIIDGHDYLKIKYADEDKLFVPIEGIGKIGKYISYSGEIPEIYKLGRKGFRKKREKITEELIQFAKEIVEIQAKRELEAGYIFAPDTLWQEEFEEGFPYRETTSQLKAIEDVKRDMESPRVMDRVVCGDVGFGKTEVAIRAAFKAAIEGKQVVVMVPTTVLAQQHYERFTERMKNYPITIELLSRLSSLKEQKTTLDNILSGAVDIVIGTHRILSEDVKFKDLGLVIIDEEQKFGVKAKEYLKRLRNKIDMLTLTATPIPRTLNLALLGIRDLSVIDTPPEGRKPIETIFLEGTDKNIRDAIMREIAREGQVFYIFNSVKGIEKKVYELKGILPEYLKIGFVHGKMLPKEIKERIKEFENGEIDVLLATTIIENGIDIENANTMIIDRADKLGLSQIYQLRGRVGRGNRQSYCYLLTKEYQSKKAKDREESIKMLEETGGGGLQLSMEDMRIRGAGEILGEKQHGALETFGYTLYMKMLQEEIEKIKGEFEEDLEDIEIKVNYPAFIPESYIEKSEKIKIYRRVADIKRESELQEIKDELIDRFGKMPIEAQGFFKYIALKFRARKLGVKRAIEIKGKNESDIKFHNDKMNFEKLLDLIQKEIIRYQKKEDIIEYDGTIEEFLNVYEQ</sequence>
<dbReference type="Pfam" id="PF00271">
    <property type="entry name" value="Helicase_C"/>
    <property type="match status" value="1"/>
</dbReference>
<dbReference type="SMART" id="SM00490">
    <property type="entry name" value="HELICc"/>
    <property type="match status" value="1"/>
</dbReference>
<dbReference type="Gene3D" id="3.30.2060.10">
    <property type="entry name" value="Penicillin-binding protein 1b domain"/>
    <property type="match status" value="1"/>
</dbReference>
<evidence type="ECO:0000313" key="13">
    <source>
        <dbReference type="Proteomes" id="UP000724657"/>
    </source>
</evidence>
<dbReference type="Proteomes" id="UP000724657">
    <property type="component" value="Unassembled WGS sequence"/>
</dbReference>
<dbReference type="Pfam" id="PF00270">
    <property type="entry name" value="DEAD"/>
    <property type="match status" value="1"/>
</dbReference>
<keyword evidence="1 9" id="KW-0963">Cytoplasm</keyword>
<dbReference type="HAMAP" id="MF_00969">
    <property type="entry name" value="TRCF"/>
    <property type="match status" value="1"/>
</dbReference>
<dbReference type="SUPFAM" id="SSF141259">
    <property type="entry name" value="CarD-like"/>
    <property type="match status" value="1"/>
</dbReference>
<reference evidence="12" key="1">
    <citation type="journal article" date="2021" name="PeerJ">
        <title>Extensive microbial diversity within the chicken gut microbiome revealed by metagenomics and culture.</title>
        <authorList>
            <person name="Gilroy R."/>
            <person name="Ravi A."/>
            <person name="Getino M."/>
            <person name="Pursley I."/>
            <person name="Horton D.L."/>
            <person name="Alikhan N.F."/>
            <person name="Baker D."/>
            <person name="Gharbi K."/>
            <person name="Hall N."/>
            <person name="Watson M."/>
            <person name="Adriaenssens E.M."/>
            <person name="Foster-Nyarko E."/>
            <person name="Jarju S."/>
            <person name="Secka A."/>
            <person name="Antonio M."/>
            <person name="Oren A."/>
            <person name="Chaudhuri R.R."/>
            <person name="La Ragione R."/>
            <person name="Hildebrand F."/>
            <person name="Pallen M.J."/>
        </authorList>
    </citation>
    <scope>NUCLEOTIDE SEQUENCE</scope>
    <source>
        <strain evidence="12">A6-441</strain>
    </source>
</reference>
<evidence type="ECO:0000256" key="6">
    <source>
        <dbReference type="ARBA" id="ARBA00022840"/>
    </source>
</evidence>
<dbReference type="PANTHER" id="PTHR47964">
    <property type="entry name" value="ATP-DEPENDENT DNA HELICASE HOMOLOG RECG, CHLOROPLASTIC"/>
    <property type="match status" value="1"/>
</dbReference>
<keyword evidence="2 9" id="KW-0547">Nucleotide-binding</keyword>
<dbReference type="NCBIfam" id="TIGR00580">
    <property type="entry name" value="mfd"/>
    <property type="match status" value="1"/>
</dbReference>
<evidence type="ECO:0000256" key="3">
    <source>
        <dbReference type="ARBA" id="ARBA00022763"/>
    </source>
</evidence>
<keyword evidence="8 9" id="KW-0234">DNA repair</keyword>
<dbReference type="GO" id="GO:0003684">
    <property type="term" value="F:damaged DNA binding"/>
    <property type="evidence" value="ECO:0007669"/>
    <property type="project" value="InterPro"/>
</dbReference>
<proteinExistence type="inferred from homology"/>
<dbReference type="EC" id="3.6.4.-" evidence="9"/>
<dbReference type="GO" id="GO:0016787">
    <property type="term" value="F:hydrolase activity"/>
    <property type="evidence" value="ECO:0007669"/>
    <property type="project" value="UniProtKB-KW"/>
</dbReference>
<reference evidence="12" key="2">
    <citation type="submission" date="2021-04" db="EMBL/GenBank/DDBJ databases">
        <authorList>
            <person name="Gilroy R."/>
        </authorList>
    </citation>
    <scope>NUCLEOTIDE SEQUENCE</scope>
    <source>
        <strain evidence="12">A6-441</strain>
    </source>
</reference>
<dbReference type="InterPro" id="IPR014001">
    <property type="entry name" value="Helicase_ATP-bd"/>
</dbReference>
<evidence type="ECO:0000256" key="8">
    <source>
        <dbReference type="ARBA" id="ARBA00023204"/>
    </source>
</evidence>